<sequence>MSTYIVAFVIGHFDYVEALDSNNVRIRVYTPPNRAHLGNHALKMAKTAIPFFTEIFGAEYPLPKLDLVAIPDFAMGAMENWGLLTYRMAVL</sequence>
<evidence type="ECO:0000313" key="2">
    <source>
        <dbReference type="EMBL" id="VDL58369.1"/>
    </source>
</evidence>
<dbReference type="GO" id="GO:0070006">
    <property type="term" value="F:metalloaminopeptidase activity"/>
    <property type="evidence" value="ECO:0007669"/>
    <property type="project" value="TreeGrafter"/>
</dbReference>
<dbReference type="SUPFAM" id="SSF55486">
    <property type="entry name" value="Metalloproteases ('zincins'), catalytic domain"/>
    <property type="match status" value="1"/>
</dbReference>
<dbReference type="Pfam" id="PF01433">
    <property type="entry name" value="Peptidase_M1"/>
    <property type="match status" value="1"/>
</dbReference>
<dbReference type="PANTHER" id="PTHR11533:SF174">
    <property type="entry name" value="PUROMYCIN-SENSITIVE AMINOPEPTIDASE-RELATED"/>
    <property type="match status" value="1"/>
</dbReference>
<evidence type="ECO:0000313" key="4">
    <source>
        <dbReference type="WBParaSite" id="HDID_0000605301-mRNA-1"/>
    </source>
</evidence>
<organism evidence="4">
    <name type="scientific">Hymenolepis diminuta</name>
    <name type="common">Rat tapeworm</name>
    <dbReference type="NCBI Taxonomy" id="6216"/>
    <lineage>
        <taxon>Eukaryota</taxon>
        <taxon>Metazoa</taxon>
        <taxon>Spiralia</taxon>
        <taxon>Lophotrochozoa</taxon>
        <taxon>Platyhelminthes</taxon>
        <taxon>Cestoda</taxon>
        <taxon>Eucestoda</taxon>
        <taxon>Cyclophyllidea</taxon>
        <taxon>Hymenolepididae</taxon>
        <taxon>Hymenolepis</taxon>
    </lineage>
</organism>
<dbReference type="PANTHER" id="PTHR11533">
    <property type="entry name" value="PROTEASE M1 ZINC METALLOPROTEASE"/>
    <property type="match status" value="1"/>
</dbReference>
<accession>A0A0R3SM88</accession>
<dbReference type="GO" id="GO:0005737">
    <property type="term" value="C:cytoplasm"/>
    <property type="evidence" value="ECO:0007669"/>
    <property type="project" value="TreeGrafter"/>
</dbReference>
<dbReference type="GO" id="GO:0042277">
    <property type="term" value="F:peptide binding"/>
    <property type="evidence" value="ECO:0007669"/>
    <property type="project" value="TreeGrafter"/>
</dbReference>
<name>A0A0R3SM88_HYMDI</name>
<dbReference type="OrthoDB" id="10031169at2759"/>
<feature type="domain" description="Peptidase M1 membrane alanine aminopeptidase" evidence="1">
    <location>
        <begin position="41"/>
        <end position="90"/>
    </location>
</feature>
<dbReference type="GO" id="GO:0006508">
    <property type="term" value="P:proteolysis"/>
    <property type="evidence" value="ECO:0007669"/>
    <property type="project" value="TreeGrafter"/>
</dbReference>
<dbReference type="WBParaSite" id="HDID_0000605301-mRNA-1">
    <property type="protein sequence ID" value="HDID_0000605301-mRNA-1"/>
    <property type="gene ID" value="HDID_0000605301"/>
</dbReference>
<gene>
    <name evidence="2" type="ORF">HDID_LOCUS6051</name>
</gene>
<dbReference type="InterPro" id="IPR050344">
    <property type="entry name" value="Peptidase_M1_aminopeptidases"/>
</dbReference>
<reference evidence="4" key="1">
    <citation type="submission" date="2017-02" db="UniProtKB">
        <authorList>
            <consortium name="WormBaseParasite"/>
        </authorList>
    </citation>
    <scope>IDENTIFICATION</scope>
</reference>
<dbReference type="EMBL" id="UYSG01004063">
    <property type="protein sequence ID" value="VDL58369.1"/>
    <property type="molecule type" value="Genomic_DNA"/>
</dbReference>
<reference evidence="2 3" key="2">
    <citation type="submission" date="2018-11" db="EMBL/GenBank/DDBJ databases">
        <authorList>
            <consortium name="Pathogen Informatics"/>
        </authorList>
    </citation>
    <scope>NUCLEOTIDE SEQUENCE [LARGE SCALE GENOMIC DNA]</scope>
</reference>
<dbReference type="STRING" id="6216.A0A0R3SM88"/>
<protein>
    <submittedName>
        <fullName evidence="4">Peptidase_M1 domain-containing protein</fullName>
    </submittedName>
</protein>
<proteinExistence type="predicted"/>
<evidence type="ECO:0000313" key="3">
    <source>
        <dbReference type="Proteomes" id="UP000274504"/>
    </source>
</evidence>
<dbReference type="GO" id="GO:0043171">
    <property type="term" value="P:peptide catabolic process"/>
    <property type="evidence" value="ECO:0007669"/>
    <property type="project" value="TreeGrafter"/>
</dbReference>
<dbReference type="InterPro" id="IPR014782">
    <property type="entry name" value="Peptidase_M1_dom"/>
</dbReference>
<dbReference type="Gene3D" id="3.30.2010.30">
    <property type="match status" value="1"/>
</dbReference>
<dbReference type="GO" id="GO:0005615">
    <property type="term" value="C:extracellular space"/>
    <property type="evidence" value="ECO:0007669"/>
    <property type="project" value="TreeGrafter"/>
</dbReference>
<dbReference type="AlphaFoldDB" id="A0A0R3SM88"/>
<evidence type="ECO:0000259" key="1">
    <source>
        <dbReference type="Pfam" id="PF01433"/>
    </source>
</evidence>
<dbReference type="Proteomes" id="UP000274504">
    <property type="component" value="Unassembled WGS sequence"/>
</dbReference>
<dbReference type="GO" id="GO:0016020">
    <property type="term" value="C:membrane"/>
    <property type="evidence" value="ECO:0007669"/>
    <property type="project" value="TreeGrafter"/>
</dbReference>
<dbReference type="GO" id="GO:0008270">
    <property type="term" value="F:zinc ion binding"/>
    <property type="evidence" value="ECO:0007669"/>
    <property type="project" value="InterPro"/>
</dbReference>